<evidence type="ECO:0000259" key="1">
    <source>
        <dbReference type="Pfam" id="PF13403"/>
    </source>
</evidence>
<evidence type="ECO:0000313" key="2">
    <source>
        <dbReference type="EMBL" id="CUH48585.1"/>
    </source>
</evidence>
<dbReference type="InterPro" id="IPR028992">
    <property type="entry name" value="Hedgehog/Intein_dom"/>
</dbReference>
<dbReference type="EMBL" id="CYPU01000039">
    <property type="protein sequence ID" value="CUH48585.1"/>
    <property type="molecule type" value="Genomic_DNA"/>
</dbReference>
<dbReference type="GeneID" id="55493960"/>
<dbReference type="InterPro" id="IPR036844">
    <property type="entry name" value="Hint_dom_sf"/>
</dbReference>
<dbReference type="Gene3D" id="2.170.16.10">
    <property type="entry name" value="Hedgehog/Intein (Hint) domain"/>
    <property type="match status" value="1"/>
</dbReference>
<dbReference type="Proteomes" id="UP000050783">
    <property type="component" value="Unassembled WGS sequence"/>
</dbReference>
<accession>A0A0P1EG36</accession>
<dbReference type="Pfam" id="PF13403">
    <property type="entry name" value="Hint_2"/>
    <property type="match status" value="1"/>
</dbReference>
<dbReference type="AlphaFoldDB" id="A0A0P1EG36"/>
<feature type="domain" description="Hedgehog/Intein (Hint)" evidence="1">
    <location>
        <begin position="160"/>
        <end position="296"/>
    </location>
</feature>
<reference evidence="2 3" key="1">
    <citation type="submission" date="2015-09" db="EMBL/GenBank/DDBJ databases">
        <authorList>
            <consortium name="Swine Surveillance"/>
        </authorList>
    </citation>
    <scope>NUCLEOTIDE SEQUENCE [LARGE SCALE GENOMIC DNA]</scope>
    <source>
        <strain evidence="2 3">CECT 4292</strain>
    </source>
</reference>
<dbReference type="OrthoDB" id="6305173at2"/>
<sequence length="344" mass="36956">MPTTFNAIFLGNLAIIDPTEGNNTAENAGALVGQTFGGPGDPLLDDAVVWTPVGNPGGTYENNANSDVDFFAIDGAATTFDAAVAYNATITYVDGTTADITAVIAQDTLGNTFLVPEFSANSDQAALEFAGIRSLTLNSINTATTTGLNADRESWDIARCFATGTLIKTERGLVEVENLRVGDKIPTLDHGLQTLRWIGSQTARAAGVFTPVLIRAGAFGNDRDLLVSQQHRMLISDWRVELHTGHAEALVPAKHLVNGRDIVMKPGGLVTYYHLMFDQHELIWGEGCLSESFHPGIQAWNSFEHETRQEILSLFPELASHGITAYGPPARPSLQSFETRASVA</sequence>
<name>A0A0P1EG36_9RHOB</name>
<dbReference type="SUPFAM" id="SSF51294">
    <property type="entry name" value="Hedgehog/intein (Hint) domain"/>
    <property type="match status" value="1"/>
</dbReference>
<organism evidence="2 3">
    <name type="scientific">Ruegeria atlantica</name>
    <dbReference type="NCBI Taxonomy" id="81569"/>
    <lineage>
        <taxon>Bacteria</taxon>
        <taxon>Pseudomonadati</taxon>
        <taxon>Pseudomonadota</taxon>
        <taxon>Alphaproteobacteria</taxon>
        <taxon>Rhodobacterales</taxon>
        <taxon>Roseobacteraceae</taxon>
        <taxon>Ruegeria</taxon>
    </lineage>
</organism>
<gene>
    <name evidence="2" type="ORF">RUA4292_02768</name>
</gene>
<proteinExistence type="predicted"/>
<dbReference type="RefSeq" id="WP_058278046.1">
    <property type="nucleotide sequence ID" value="NZ_CYPU01000039.1"/>
</dbReference>
<protein>
    <recommendedName>
        <fullName evidence="1">Hedgehog/Intein (Hint) domain-containing protein</fullName>
    </recommendedName>
</protein>
<evidence type="ECO:0000313" key="3">
    <source>
        <dbReference type="Proteomes" id="UP000050783"/>
    </source>
</evidence>